<feature type="compositionally biased region" description="Polar residues" evidence="1">
    <location>
        <begin position="55"/>
        <end position="71"/>
    </location>
</feature>
<gene>
    <name evidence="3" type="ORF">CASFOL_032604</name>
</gene>
<dbReference type="PANTHER" id="PTHR33143:SF3">
    <property type="entry name" value="VQ MOTIF-CONTAINING PROTEIN 17-RELATED"/>
    <property type="match status" value="1"/>
</dbReference>
<dbReference type="Proteomes" id="UP001632038">
    <property type="component" value="Unassembled WGS sequence"/>
</dbReference>
<feature type="compositionally biased region" description="Basic and acidic residues" evidence="1">
    <location>
        <begin position="44"/>
        <end position="53"/>
    </location>
</feature>
<dbReference type="AlphaFoldDB" id="A0ABD3C1Y5"/>
<accession>A0ABD3C1Y5</accession>
<dbReference type="EMBL" id="JAVIJP010000054">
    <property type="protein sequence ID" value="KAL3623788.1"/>
    <property type="molecule type" value="Genomic_DNA"/>
</dbReference>
<evidence type="ECO:0000256" key="1">
    <source>
        <dbReference type="SAM" id="MobiDB-lite"/>
    </source>
</evidence>
<protein>
    <recommendedName>
        <fullName evidence="2">VQ domain-containing protein</fullName>
    </recommendedName>
</protein>
<feature type="region of interest" description="Disordered" evidence="1">
    <location>
        <begin position="41"/>
        <end position="72"/>
    </location>
</feature>
<dbReference type="InterPro" id="IPR039607">
    <property type="entry name" value="VQ_8/17/18/20/21/25"/>
</dbReference>
<evidence type="ECO:0000313" key="3">
    <source>
        <dbReference type="EMBL" id="KAL3623788.1"/>
    </source>
</evidence>
<dbReference type="Pfam" id="PF05678">
    <property type="entry name" value="VQ"/>
    <property type="match status" value="1"/>
</dbReference>
<feature type="domain" description="VQ" evidence="2">
    <location>
        <begin position="20"/>
        <end position="46"/>
    </location>
</feature>
<dbReference type="PANTHER" id="PTHR33143">
    <property type="entry name" value="F16F4.1 PROTEIN-RELATED"/>
    <property type="match status" value="1"/>
</dbReference>
<organism evidence="3 4">
    <name type="scientific">Castilleja foliolosa</name>
    <dbReference type="NCBI Taxonomy" id="1961234"/>
    <lineage>
        <taxon>Eukaryota</taxon>
        <taxon>Viridiplantae</taxon>
        <taxon>Streptophyta</taxon>
        <taxon>Embryophyta</taxon>
        <taxon>Tracheophyta</taxon>
        <taxon>Spermatophyta</taxon>
        <taxon>Magnoliopsida</taxon>
        <taxon>eudicotyledons</taxon>
        <taxon>Gunneridae</taxon>
        <taxon>Pentapetalae</taxon>
        <taxon>asterids</taxon>
        <taxon>lamiids</taxon>
        <taxon>Lamiales</taxon>
        <taxon>Orobanchaceae</taxon>
        <taxon>Pedicularideae</taxon>
        <taxon>Castillejinae</taxon>
        <taxon>Castilleja</taxon>
    </lineage>
</organism>
<keyword evidence="4" id="KW-1185">Reference proteome</keyword>
<name>A0ABD3C1Y5_9LAMI</name>
<evidence type="ECO:0000259" key="2">
    <source>
        <dbReference type="Pfam" id="PF05678"/>
    </source>
</evidence>
<reference evidence="4" key="1">
    <citation type="journal article" date="2024" name="IScience">
        <title>Strigolactones Initiate the Formation of Haustorium-like Structures in Castilleja.</title>
        <authorList>
            <person name="Buerger M."/>
            <person name="Peterson D."/>
            <person name="Chory J."/>
        </authorList>
    </citation>
    <scope>NUCLEOTIDE SEQUENCE [LARGE SCALE GENOMIC DNA]</scope>
</reference>
<proteinExistence type="predicted"/>
<evidence type="ECO:0000313" key="4">
    <source>
        <dbReference type="Proteomes" id="UP001632038"/>
    </source>
</evidence>
<dbReference type="InterPro" id="IPR008889">
    <property type="entry name" value="VQ"/>
</dbReference>
<comment type="caution">
    <text evidence="3">The sequence shown here is derived from an EMBL/GenBank/DDBJ whole genome shotgun (WGS) entry which is preliminary data.</text>
</comment>
<sequence>MHKNSQTTPKVKSKIEIIHIFEPQIIKTDAAHFKELVQKLTGKPKNDGDEKKSTSKSIEPISNNNFQSNKKICNDAADQGFREKIKREEEIWREANQGFRVKIKGEEEIWREANTGSEFFEFGDDHEFLPEMGSNIHNHPYFPYLEGTTDYHGWCF</sequence>